<gene>
    <name evidence="3" type="ORF">ABUH87_08740</name>
</gene>
<accession>A0ABV3RB11</accession>
<keyword evidence="4" id="KW-1185">Reference proteome</keyword>
<comment type="caution">
    <text evidence="3">The sequence shown here is derived from an EMBL/GenBank/DDBJ whole genome shotgun (WGS) entry which is preliminary data.</text>
</comment>
<dbReference type="InterPro" id="IPR007630">
    <property type="entry name" value="RNA_pol_sigma70_r4"/>
</dbReference>
<dbReference type="EMBL" id="JBFNXR010000030">
    <property type="protein sequence ID" value="MEW9855259.1"/>
    <property type="molecule type" value="Genomic_DNA"/>
</dbReference>
<sequence length="359" mass="39203">MSKITIALEAAVATVIENRANEGERQTARQRANVDKAFAKILKLIAPRIRHFTKQYGLVAHWEDAEQCCAIGVHRAIEAYDPTKAQFTTFVNWQLRGELQSLRFRLMTDQRSSAKKVEATTVSLHTAISGADGEETSLEGLIEDEGALKLTESRASDYLAKRSTDALIEEYVRHNRTAGLEQLRRRPQPKRALRQLEAQTGSRSSFGRIDPAEVQKLEEKLARDREILERRVFEEATLDEVGVSTGITKEQIRQISKRATKGLAELASTQPRFTIMADCGVAAAKTTKSKAPVEAAVPQIAAATKVSLLPDPAQLHNRALKVTSIGDGQNSSAPTAAAELIAQGMLQPSLCSAPGLLAA</sequence>
<reference evidence="3 4" key="1">
    <citation type="submission" date="2024-06" db="EMBL/GenBank/DDBJ databases">
        <title>Novosphingobium rhizovicinus M1R2S20.</title>
        <authorList>
            <person name="Sun J.-Q."/>
        </authorList>
    </citation>
    <scope>NUCLEOTIDE SEQUENCE [LARGE SCALE GENOMIC DNA]</scope>
    <source>
        <strain evidence="3 4">M1R2S20</strain>
    </source>
</reference>
<dbReference type="Proteomes" id="UP001556118">
    <property type="component" value="Unassembled WGS sequence"/>
</dbReference>
<dbReference type="InterPro" id="IPR013325">
    <property type="entry name" value="RNA_pol_sigma_r2"/>
</dbReference>
<dbReference type="SUPFAM" id="SSF88659">
    <property type="entry name" value="Sigma3 and sigma4 domains of RNA polymerase sigma factors"/>
    <property type="match status" value="1"/>
</dbReference>
<evidence type="ECO:0000313" key="3">
    <source>
        <dbReference type="EMBL" id="MEW9855259.1"/>
    </source>
</evidence>
<evidence type="ECO:0000256" key="1">
    <source>
        <dbReference type="SAM" id="MobiDB-lite"/>
    </source>
</evidence>
<name>A0ABV3RB11_9SPHN</name>
<protein>
    <submittedName>
        <fullName evidence="3">Sigma factor-like helix-turn-helix DNA-binding protein</fullName>
    </submittedName>
</protein>
<organism evidence="3 4">
    <name type="scientific">Novosphingobium rhizovicinum</name>
    <dbReference type="NCBI Taxonomy" id="3228928"/>
    <lineage>
        <taxon>Bacteria</taxon>
        <taxon>Pseudomonadati</taxon>
        <taxon>Pseudomonadota</taxon>
        <taxon>Alphaproteobacteria</taxon>
        <taxon>Sphingomonadales</taxon>
        <taxon>Sphingomonadaceae</taxon>
        <taxon>Novosphingobium</taxon>
    </lineage>
</organism>
<dbReference type="PRINTS" id="PR00046">
    <property type="entry name" value="SIGMA70FCT"/>
</dbReference>
<feature type="domain" description="RNA polymerase sigma-70 region 4" evidence="2">
    <location>
        <begin position="223"/>
        <end position="261"/>
    </location>
</feature>
<proteinExistence type="predicted"/>
<dbReference type="InterPro" id="IPR000943">
    <property type="entry name" value="RNA_pol_sigma70"/>
</dbReference>
<dbReference type="Gene3D" id="1.10.1740.10">
    <property type="match status" value="1"/>
</dbReference>
<feature type="region of interest" description="Disordered" evidence="1">
    <location>
        <begin position="185"/>
        <end position="207"/>
    </location>
</feature>
<evidence type="ECO:0000313" key="4">
    <source>
        <dbReference type="Proteomes" id="UP001556118"/>
    </source>
</evidence>
<dbReference type="Pfam" id="PF04545">
    <property type="entry name" value="Sigma70_r4"/>
    <property type="match status" value="1"/>
</dbReference>
<dbReference type="Gene3D" id="1.10.10.10">
    <property type="entry name" value="Winged helix-like DNA-binding domain superfamily/Winged helix DNA-binding domain"/>
    <property type="match status" value="1"/>
</dbReference>
<dbReference type="InterPro" id="IPR013324">
    <property type="entry name" value="RNA_pol_sigma_r3/r4-like"/>
</dbReference>
<dbReference type="RefSeq" id="WP_367772586.1">
    <property type="nucleotide sequence ID" value="NZ_JBFNXR010000030.1"/>
</dbReference>
<dbReference type="SUPFAM" id="SSF88946">
    <property type="entry name" value="Sigma2 domain of RNA polymerase sigma factors"/>
    <property type="match status" value="1"/>
</dbReference>
<evidence type="ECO:0000259" key="2">
    <source>
        <dbReference type="Pfam" id="PF04545"/>
    </source>
</evidence>
<dbReference type="InterPro" id="IPR036388">
    <property type="entry name" value="WH-like_DNA-bd_sf"/>
</dbReference>